<gene>
    <name evidence="2" type="ORF">H0H81_009256</name>
</gene>
<dbReference type="Proteomes" id="UP000717328">
    <property type="component" value="Unassembled WGS sequence"/>
</dbReference>
<sequence>MIFAKASILARIQGFFGPPSSLSDDSSSSSSASPEPVWNKHIVLLQDPEAQWDQRTLDQRKTHHIKKPSTDSSSSSSSWTSSANTYVFQPGALVAALLAPVNTEPKKTKVVPLGPRSSLRSIEGAGPPVESQDDYNDDARTIHDDDATEIFSVEQEPPKPLHVGFAANIVNDALDASPTQPDALHPETRALPARMAPPGLSYPTSGAQTAIADGYPPRMLPQHTRVTANQVRTFVARNVGAIGDGRPGLRVPAPVPLPPVLTQAPALASPQHQSPPGVGVIGEGRPLARPRMYAPTPVRPIGLLFLDSQDADADTDRSEDEGGDPQVFTTLLRIKTDVLPSATLSLPWVSYHAQAETKRNRTEAWVREQPGIRATAMERFAAPAQHMAVSSTHTDMFEPLEAVRRDEDEDNETRSVYFNGGPEDQDDEVILYPRAPRGRGEAGDGVVSKAGYAMFLEERRALSPPPPQFHACRRRCNNAGLFSDFPVCEVSRAMGAH</sequence>
<reference evidence="2" key="1">
    <citation type="submission" date="2021-02" db="EMBL/GenBank/DDBJ databases">
        <authorList>
            <person name="Nieuwenhuis M."/>
            <person name="Van De Peppel L.J.J."/>
        </authorList>
    </citation>
    <scope>NUCLEOTIDE SEQUENCE</scope>
    <source>
        <strain evidence="2">D49</strain>
    </source>
</reference>
<feature type="region of interest" description="Disordered" evidence="1">
    <location>
        <begin position="107"/>
        <end position="136"/>
    </location>
</feature>
<reference evidence="2" key="2">
    <citation type="submission" date="2021-10" db="EMBL/GenBank/DDBJ databases">
        <title>Phylogenomics reveals ancestral predisposition of the termite-cultivated fungus Termitomyces towards a domesticated lifestyle.</title>
        <authorList>
            <person name="Auxier B."/>
            <person name="Grum-Grzhimaylo A."/>
            <person name="Cardenas M.E."/>
            <person name="Lodge J.D."/>
            <person name="Laessoe T."/>
            <person name="Pedersen O."/>
            <person name="Smith M.E."/>
            <person name="Kuyper T.W."/>
            <person name="Franco-Molano E.A."/>
            <person name="Baroni T.J."/>
            <person name="Aanen D.K."/>
        </authorList>
    </citation>
    <scope>NUCLEOTIDE SEQUENCE</scope>
    <source>
        <strain evidence="2">D49</strain>
    </source>
</reference>
<keyword evidence="3" id="KW-1185">Reference proteome</keyword>
<name>A0A9P7GJL8_9AGAR</name>
<evidence type="ECO:0000256" key="1">
    <source>
        <dbReference type="SAM" id="MobiDB-lite"/>
    </source>
</evidence>
<feature type="compositionally biased region" description="Low complexity" evidence="1">
    <location>
        <begin position="70"/>
        <end position="81"/>
    </location>
</feature>
<organism evidence="2 3">
    <name type="scientific">Sphagnurus paluster</name>
    <dbReference type="NCBI Taxonomy" id="117069"/>
    <lineage>
        <taxon>Eukaryota</taxon>
        <taxon>Fungi</taxon>
        <taxon>Dikarya</taxon>
        <taxon>Basidiomycota</taxon>
        <taxon>Agaricomycotina</taxon>
        <taxon>Agaricomycetes</taxon>
        <taxon>Agaricomycetidae</taxon>
        <taxon>Agaricales</taxon>
        <taxon>Tricholomatineae</taxon>
        <taxon>Lyophyllaceae</taxon>
        <taxon>Sphagnurus</taxon>
    </lineage>
</organism>
<dbReference type="OrthoDB" id="3035049at2759"/>
<proteinExistence type="predicted"/>
<evidence type="ECO:0000313" key="2">
    <source>
        <dbReference type="EMBL" id="KAG5651263.1"/>
    </source>
</evidence>
<dbReference type="AlphaFoldDB" id="A0A9P7GJL8"/>
<evidence type="ECO:0000313" key="3">
    <source>
        <dbReference type="Proteomes" id="UP000717328"/>
    </source>
</evidence>
<accession>A0A9P7GJL8</accession>
<comment type="caution">
    <text evidence="2">The sequence shown here is derived from an EMBL/GenBank/DDBJ whole genome shotgun (WGS) entry which is preliminary data.</text>
</comment>
<protein>
    <submittedName>
        <fullName evidence="2">Uncharacterized protein</fullName>
    </submittedName>
</protein>
<feature type="region of interest" description="Disordered" evidence="1">
    <location>
        <begin position="58"/>
        <end position="81"/>
    </location>
</feature>
<dbReference type="EMBL" id="JABCKI010000269">
    <property type="protein sequence ID" value="KAG5651263.1"/>
    <property type="molecule type" value="Genomic_DNA"/>
</dbReference>